<evidence type="ECO:0000313" key="3">
    <source>
        <dbReference type="Proteomes" id="UP000199071"/>
    </source>
</evidence>
<evidence type="ECO:0000259" key="1">
    <source>
        <dbReference type="Pfam" id="PF13281"/>
    </source>
</evidence>
<dbReference type="Pfam" id="PF13281">
    <property type="entry name" value="MAP3K_TRAF_bd"/>
    <property type="match status" value="1"/>
</dbReference>
<dbReference type="InterPro" id="IPR025136">
    <property type="entry name" value="MAP3K_TRAF-bd"/>
</dbReference>
<name>A0A1G6A6C2_9HYPH</name>
<gene>
    <name evidence="2" type="ORF">SAMN02982931_00190</name>
</gene>
<feature type="domain" description="MAP3K TRAFs-binding" evidence="1">
    <location>
        <begin position="80"/>
        <end position="433"/>
    </location>
</feature>
<dbReference type="EMBL" id="FMXQ01000001">
    <property type="protein sequence ID" value="SDB03583.1"/>
    <property type="molecule type" value="Genomic_DNA"/>
</dbReference>
<dbReference type="STRING" id="665467.SAMN02982931_00190"/>
<accession>A0A1G6A6C2</accession>
<reference evidence="2 3" key="1">
    <citation type="submission" date="2016-10" db="EMBL/GenBank/DDBJ databases">
        <authorList>
            <person name="de Groot N.N."/>
        </authorList>
    </citation>
    <scope>NUCLEOTIDE SEQUENCE [LARGE SCALE GENOMIC DNA]</scope>
    <source>
        <strain evidence="2 3">ATCC 35022</strain>
    </source>
</reference>
<organism evidence="2 3">
    <name type="scientific">Bauldia litoralis</name>
    <dbReference type="NCBI Taxonomy" id="665467"/>
    <lineage>
        <taxon>Bacteria</taxon>
        <taxon>Pseudomonadati</taxon>
        <taxon>Pseudomonadota</taxon>
        <taxon>Alphaproteobacteria</taxon>
        <taxon>Hyphomicrobiales</taxon>
        <taxon>Kaistiaceae</taxon>
        <taxon>Bauldia</taxon>
    </lineage>
</organism>
<dbReference type="AlphaFoldDB" id="A0A1G6A6C2"/>
<proteinExistence type="predicted"/>
<evidence type="ECO:0000313" key="2">
    <source>
        <dbReference type="EMBL" id="SDB03583.1"/>
    </source>
</evidence>
<dbReference type="RefSeq" id="WP_090874340.1">
    <property type="nucleotide sequence ID" value="NZ_FMXQ01000001.1"/>
</dbReference>
<dbReference type="Proteomes" id="UP000199071">
    <property type="component" value="Unassembled WGS sequence"/>
</dbReference>
<keyword evidence="3" id="KW-1185">Reference proteome</keyword>
<protein>
    <recommendedName>
        <fullName evidence="1">MAP3K TRAFs-binding domain-containing protein</fullName>
    </recommendedName>
</protein>
<dbReference type="InterPro" id="IPR011990">
    <property type="entry name" value="TPR-like_helical_dom_sf"/>
</dbReference>
<dbReference type="OrthoDB" id="5379851at2"/>
<dbReference type="Gene3D" id="1.25.40.10">
    <property type="entry name" value="Tetratricopeptide repeat domain"/>
    <property type="match status" value="1"/>
</dbReference>
<sequence>MKPLCFVLMPFGRKPEGTGRIIDFDAVYNQIIRPGVEAAGMEPIRADQEEIGGTIHKPMFERLMLCEYAIADVTGANPNVYYELGIRHALRPHSTVIIFAENTTLPFDIAQQRGAPYRLDANGGVVDGEGDSAMIAQRLRTANENTHDDSPLFQMIDGMPRIEVDHAKTDIFRDRVAIAREYRDALEVARRQGVDAVRAVAADPRLAELRNVEAGIIVDMLLSFRAVGTAEGCQEMVALHARMPKELQHARMVREQLGFALNRLGRSDEAEKVLVEVIREFGPNSETNGLLGRVYKDLWEKAKADGQRIPARGYLKRAIETYRAGFEADWRDPYPGINVVTLMEIQDKPDPGLEALLPVVRYAANQRATRDGGSAGDYWDHATLLELAVLARDEEAAEEAAATALALVREPWEPATTARNLRLIREARETRGEDVAWLAELEEALADAEARMMAK</sequence>